<dbReference type="AlphaFoldDB" id="A0A017RZK5"/>
<accession>A0A017RZK5</accession>
<dbReference type="GeneID" id="63693498"/>
<evidence type="ECO:0000256" key="1">
    <source>
        <dbReference type="SAM" id="SignalP"/>
    </source>
</evidence>
<dbReference type="EMBL" id="KK088474">
    <property type="protein sequence ID" value="EYE90082.1"/>
    <property type="molecule type" value="Genomic_DNA"/>
</dbReference>
<organism evidence="2 3">
    <name type="scientific">Aspergillus ruber (strain CBS 135680)</name>
    <dbReference type="NCBI Taxonomy" id="1388766"/>
    <lineage>
        <taxon>Eukaryota</taxon>
        <taxon>Fungi</taxon>
        <taxon>Dikarya</taxon>
        <taxon>Ascomycota</taxon>
        <taxon>Pezizomycotina</taxon>
        <taxon>Eurotiomycetes</taxon>
        <taxon>Eurotiomycetidae</taxon>
        <taxon>Eurotiales</taxon>
        <taxon>Aspergillaceae</taxon>
        <taxon>Aspergillus</taxon>
        <taxon>Aspergillus subgen. Aspergillus</taxon>
    </lineage>
</organism>
<evidence type="ECO:0008006" key="4">
    <source>
        <dbReference type="Google" id="ProtNLM"/>
    </source>
</evidence>
<keyword evidence="3" id="KW-1185">Reference proteome</keyword>
<dbReference type="RefSeq" id="XP_040633772.1">
    <property type="nucleotide sequence ID" value="XM_040778374.1"/>
</dbReference>
<reference evidence="3" key="1">
    <citation type="journal article" date="2014" name="Nat. Commun.">
        <title>Genomic adaptations of the halophilic Dead Sea filamentous fungus Eurotium rubrum.</title>
        <authorList>
            <person name="Kis-Papo T."/>
            <person name="Weig A.R."/>
            <person name="Riley R."/>
            <person name="Persoh D."/>
            <person name="Salamov A."/>
            <person name="Sun H."/>
            <person name="Lipzen A."/>
            <person name="Wasser S.P."/>
            <person name="Rambold G."/>
            <person name="Grigoriev I.V."/>
            <person name="Nevo E."/>
        </authorList>
    </citation>
    <scope>NUCLEOTIDE SEQUENCE [LARGE SCALE GENOMIC DNA]</scope>
    <source>
        <strain evidence="3">CBS 135680</strain>
    </source>
</reference>
<sequence length="82" mass="9600">MRQTYRAYLYTCRFFIEFVCLMSIVNASTVLCCNSQRGSTSLHDNRHRGFYTDFPQYQCSEALTPSPTQILKPYATRPMLMK</sequence>
<evidence type="ECO:0000313" key="2">
    <source>
        <dbReference type="EMBL" id="EYE90082.1"/>
    </source>
</evidence>
<proteinExistence type="predicted"/>
<feature type="chain" id="PRO_5001495687" description="Secreted protein" evidence="1">
    <location>
        <begin position="28"/>
        <end position="82"/>
    </location>
</feature>
<name>A0A017RZK5_ASPRC</name>
<gene>
    <name evidence="2" type="ORF">EURHEDRAFT_333683</name>
</gene>
<feature type="signal peptide" evidence="1">
    <location>
        <begin position="1"/>
        <end position="27"/>
    </location>
</feature>
<evidence type="ECO:0000313" key="3">
    <source>
        <dbReference type="Proteomes" id="UP000019804"/>
    </source>
</evidence>
<dbReference type="HOGENOM" id="CLU_2557902_0_0_1"/>
<dbReference type="Proteomes" id="UP000019804">
    <property type="component" value="Unassembled WGS sequence"/>
</dbReference>
<keyword evidence="1" id="KW-0732">Signal</keyword>
<protein>
    <recommendedName>
        <fullName evidence="4">Secreted protein</fullName>
    </recommendedName>
</protein>